<evidence type="ECO:0000313" key="5">
    <source>
        <dbReference type="Proteomes" id="UP000198984"/>
    </source>
</evidence>
<dbReference type="PANTHER" id="PTHR43685:SF3">
    <property type="entry name" value="SLR2126 PROTEIN"/>
    <property type="match status" value="1"/>
</dbReference>
<dbReference type="EMBL" id="FOBB01000005">
    <property type="protein sequence ID" value="SEM62642.1"/>
    <property type="molecule type" value="Genomic_DNA"/>
</dbReference>
<dbReference type="Pfam" id="PF00535">
    <property type="entry name" value="Glycos_transf_2"/>
    <property type="match status" value="1"/>
</dbReference>
<dbReference type="PANTHER" id="PTHR43685">
    <property type="entry name" value="GLYCOSYLTRANSFERASE"/>
    <property type="match status" value="1"/>
</dbReference>
<dbReference type="CDD" id="cd06420">
    <property type="entry name" value="GT2_Chondriotin_Pol_N"/>
    <property type="match status" value="1"/>
</dbReference>
<feature type="domain" description="Glycosyltransferase 2-like" evidence="2">
    <location>
        <begin position="10"/>
        <end position="147"/>
    </location>
</feature>
<dbReference type="InterPro" id="IPR027791">
    <property type="entry name" value="Galactosyl_T_C"/>
</dbReference>
<accession>A0A1H7ZVG4</accession>
<keyword evidence="4" id="KW-0328">Glycosyltransferase</keyword>
<dbReference type="OrthoDB" id="9801954at2"/>
<dbReference type="STRING" id="573321.SAMN04488505_105226"/>
<evidence type="ECO:0000259" key="2">
    <source>
        <dbReference type="Pfam" id="PF00535"/>
    </source>
</evidence>
<name>A0A1H7ZVG4_9BACT</name>
<gene>
    <name evidence="4" type="ORF">SAMN04488505_105226</name>
</gene>
<reference evidence="4 5" key="1">
    <citation type="submission" date="2016-10" db="EMBL/GenBank/DDBJ databases">
        <authorList>
            <person name="de Groot N.N."/>
        </authorList>
    </citation>
    <scope>NUCLEOTIDE SEQUENCE [LARGE SCALE GENOMIC DNA]</scope>
    <source>
        <strain evidence="4 5">DSM 21039</strain>
    </source>
</reference>
<sequence length="265" mass="30507">MVKQNFSVGILIATYNWPEALEIIFLSLLQQTYLPDEILIADDGSREETEQLINKYRKILNIPLKHAWHEDRGFRKGIILNKAVKQSEADYIIEIDGDIVMHPRFIEDHVKQAERGHFVQGARAMIGEATTKHILQTKSTRLGFFTKGLQNRFNALRLPALSFIVKANPYSSDNTKACNLAFWREDFIAINGYNNLFFGWGSEDCEFAARLIHAGVHKKRLKLAAVCFHLHHEYHNKSQITVNERRYSETLTTRLVCCLNGYAEV</sequence>
<dbReference type="GO" id="GO:0016757">
    <property type="term" value="F:glycosyltransferase activity"/>
    <property type="evidence" value="ECO:0007669"/>
    <property type="project" value="UniProtKB-KW"/>
</dbReference>
<keyword evidence="5" id="KW-1185">Reference proteome</keyword>
<feature type="domain" description="Galactosyltransferase C-terminal" evidence="3">
    <location>
        <begin position="170"/>
        <end position="232"/>
    </location>
</feature>
<protein>
    <submittedName>
        <fullName evidence="4">N-terminal domain of galactosyltransferase</fullName>
    </submittedName>
</protein>
<evidence type="ECO:0000256" key="1">
    <source>
        <dbReference type="ARBA" id="ARBA00022679"/>
    </source>
</evidence>
<organism evidence="4 5">
    <name type="scientific">Chitinophaga rupis</name>
    <dbReference type="NCBI Taxonomy" id="573321"/>
    <lineage>
        <taxon>Bacteria</taxon>
        <taxon>Pseudomonadati</taxon>
        <taxon>Bacteroidota</taxon>
        <taxon>Chitinophagia</taxon>
        <taxon>Chitinophagales</taxon>
        <taxon>Chitinophagaceae</taxon>
        <taxon>Chitinophaga</taxon>
    </lineage>
</organism>
<dbReference type="InterPro" id="IPR001173">
    <property type="entry name" value="Glyco_trans_2-like"/>
</dbReference>
<evidence type="ECO:0000313" key="4">
    <source>
        <dbReference type="EMBL" id="SEM62642.1"/>
    </source>
</evidence>
<dbReference type="Gene3D" id="3.90.550.10">
    <property type="entry name" value="Spore Coat Polysaccharide Biosynthesis Protein SpsA, Chain A"/>
    <property type="match status" value="1"/>
</dbReference>
<dbReference type="InterPro" id="IPR029044">
    <property type="entry name" value="Nucleotide-diphossugar_trans"/>
</dbReference>
<keyword evidence="1 4" id="KW-0808">Transferase</keyword>
<dbReference type="SUPFAM" id="SSF53448">
    <property type="entry name" value="Nucleotide-diphospho-sugar transferases"/>
    <property type="match status" value="1"/>
</dbReference>
<dbReference type="RefSeq" id="WP_089916561.1">
    <property type="nucleotide sequence ID" value="NZ_FOBB01000005.1"/>
</dbReference>
<proteinExistence type="predicted"/>
<dbReference type="Pfam" id="PF02709">
    <property type="entry name" value="Glyco_transf_7C"/>
    <property type="match status" value="1"/>
</dbReference>
<evidence type="ECO:0000259" key="3">
    <source>
        <dbReference type="Pfam" id="PF02709"/>
    </source>
</evidence>
<dbReference type="AlphaFoldDB" id="A0A1H7ZVG4"/>
<dbReference type="InterPro" id="IPR050834">
    <property type="entry name" value="Glycosyltransf_2"/>
</dbReference>
<dbReference type="Proteomes" id="UP000198984">
    <property type="component" value="Unassembled WGS sequence"/>
</dbReference>